<dbReference type="Gene3D" id="1.10.443.10">
    <property type="entry name" value="Intergrase catalytic core"/>
    <property type="match status" value="1"/>
</dbReference>
<dbReference type="Proteomes" id="UP001597033">
    <property type="component" value="Unassembled WGS sequence"/>
</dbReference>
<dbReference type="InterPro" id="IPR011010">
    <property type="entry name" value="DNA_brk_join_enz"/>
</dbReference>
<reference evidence="3" key="1">
    <citation type="journal article" date="2019" name="Int. J. Syst. Evol. Microbiol.">
        <title>The Global Catalogue of Microorganisms (GCM) 10K type strain sequencing project: providing services to taxonomists for standard genome sequencing and annotation.</title>
        <authorList>
            <consortium name="The Broad Institute Genomics Platform"/>
            <consortium name="The Broad Institute Genome Sequencing Center for Infectious Disease"/>
            <person name="Wu L."/>
            <person name="Ma J."/>
        </authorList>
    </citation>
    <scope>NUCLEOTIDE SEQUENCE [LARGE SCALE GENOMIC DNA]</scope>
    <source>
        <strain evidence="3">CCUG 55854</strain>
    </source>
</reference>
<dbReference type="SUPFAM" id="SSF56349">
    <property type="entry name" value="DNA breaking-rejoining enzymes"/>
    <property type="match status" value="1"/>
</dbReference>
<comment type="caution">
    <text evidence="2">The sequence shown here is derived from an EMBL/GenBank/DDBJ whole genome shotgun (WGS) entry which is preliminary data.</text>
</comment>
<dbReference type="InterPro" id="IPR013762">
    <property type="entry name" value="Integrase-like_cat_sf"/>
</dbReference>
<organism evidence="2 3">
    <name type="scientific">Pseudoxanthomonas kaohsiungensis</name>
    <dbReference type="NCBI Taxonomy" id="283923"/>
    <lineage>
        <taxon>Bacteria</taxon>
        <taxon>Pseudomonadati</taxon>
        <taxon>Pseudomonadota</taxon>
        <taxon>Gammaproteobacteria</taxon>
        <taxon>Lysobacterales</taxon>
        <taxon>Lysobacteraceae</taxon>
        <taxon>Pseudoxanthomonas</taxon>
    </lineage>
</organism>
<protein>
    <recommendedName>
        <fullName evidence="4">Integrase</fullName>
    </recommendedName>
</protein>
<sequence>MAEIVQFVPKAELDARGNLTAFIRLCREELSAFGGLATWDEDRWQDGKAVVVFGTKTAPLTSYSFVPLAEPFKQFAKAYIRYDYSHRPVVSLSYRIQALRCVEAALRDSPGPVDIQRITGAVMDASAQKCREFATSDDFIHKTGLDLVKLFDFLRRNHLVPSLPAWKSPFRKPTILTEDLGEAGREHREKKLPSHAAMLAMAEVFAEANDKESRYFSSIMALLMTAPSRGSEPFKLPTNCLQWEADDNGEQQMLFRWRAAKGKGAMKKWIVAPMHSVMEEAHRRLMELGEPARLAAKFAFENPGKFLIHAGCITAPDHPQDAPLSPEEFCAAIGLKVPKSIRRRDGTENWSAIKVSKPFAAVIASGEVTYARLADVVRQVYGGAHWPYTDATRQLLIWDALCLHRENEFHAEFSPKAFSWRLADVNEVNRRMQDSHGPSLFARFGKTNPDGSRIEMTTHQPRHWLNTMGVRTGMDDYTLAQWAGRADPRHNRHYDHRTPEERASEARALIIGERPSVLERFRDRKPVHYTELGVDRPGTAKVTLYGLCTHDYSMMPCEKRRKCLTCTELTCIKGDHITLDRIRLAEAQTAWLLERAQKAHEDGEFGADRWVDNHKWELAHQRAIRITLEHPDVPDGALVRIPEGHDPSPIKRALIDLGVHVIPATEVATPPIVSLPSKLPEDA</sequence>
<evidence type="ECO:0000256" key="1">
    <source>
        <dbReference type="ARBA" id="ARBA00023172"/>
    </source>
</evidence>
<keyword evidence="1" id="KW-0233">DNA recombination</keyword>
<dbReference type="EMBL" id="JBHTKN010000020">
    <property type="protein sequence ID" value="MFD1044045.1"/>
    <property type="molecule type" value="Genomic_DNA"/>
</dbReference>
<evidence type="ECO:0000313" key="3">
    <source>
        <dbReference type="Proteomes" id="UP001597033"/>
    </source>
</evidence>
<dbReference type="RefSeq" id="WP_196933255.1">
    <property type="nucleotide sequence ID" value="NZ_JBHTKN010000020.1"/>
</dbReference>
<evidence type="ECO:0008006" key="4">
    <source>
        <dbReference type="Google" id="ProtNLM"/>
    </source>
</evidence>
<name>A0ABW3M299_9GAMM</name>
<accession>A0ABW3M299</accession>
<evidence type="ECO:0000313" key="2">
    <source>
        <dbReference type="EMBL" id="MFD1044045.1"/>
    </source>
</evidence>
<gene>
    <name evidence="2" type="ORF">ACFQ2N_16975</name>
</gene>
<proteinExistence type="predicted"/>
<keyword evidence="3" id="KW-1185">Reference proteome</keyword>